<dbReference type="EMBL" id="WNTK01000003">
    <property type="protein sequence ID" value="KAG9486661.1"/>
    <property type="molecule type" value="Genomic_DNA"/>
</dbReference>
<dbReference type="PROSITE" id="PS51125">
    <property type="entry name" value="NHL"/>
    <property type="match status" value="2"/>
</dbReference>
<dbReference type="OrthoDB" id="10020332at2759"/>
<dbReference type="InterPro" id="IPR011042">
    <property type="entry name" value="6-blade_b-propeller_TolB-like"/>
</dbReference>
<name>A0A8J6FG01_ELECQ</name>
<comment type="caution">
    <text evidence="3">The sequence shown here is derived from an EMBL/GenBank/DDBJ whole genome shotgun (WGS) entry which is preliminary data.</text>
</comment>
<organism evidence="3 4">
    <name type="scientific">Eleutherodactylus coqui</name>
    <name type="common">Puerto Rican coqui</name>
    <dbReference type="NCBI Taxonomy" id="57060"/>
    <lineage>
        <taxon>Eukaryota</taxon>
        <taxon>Metazoa</taxon>
        <taxon>Chordata</taxon>
        <taxon>Craniata</taxon>
        <taxon>Vertebrata</taxon>
        <taxon>Euteleostomi</taxon>
        <taxon>Amphibia</taxon>
        <taxon>Batrachia</taxon>
        <taxon>Anura</taxon>
        <taxon>Neobatrachia</taxon>
        <taxon>Hyloidea</taxon>
        <taxon>Eleutherodactylidae</taxon>
        <taxon>Eleutherodactylinae</taxon>
        <taxon>Eleutherodactylus</taxon>
        <taxon>Eleutherodactylus</taxon>
    </lineage>
</organism>
<feature type="repeat" description="NHL" evidence="2">
    <location>
        <begin position="223"/>
        <end position="251"/>
    </location>
</feature>
<dbReference type="AlphaFoldDB" id="A0A8J6FG01"/>
<dbReference type="InterPro" id="IPR001258">
    <property type="entry name" value="NHL_repeat"/>
</dbReference>
<proteinExistence type="predicted"/>
<dbReference type="Pfam" id="PF01436">
    <property type="entry name" value="NHL"/>
    <property type="match status" value="2"/>
</dbReference>
<reference evidence="3" key="1">
    <citation type="thesis" date="2020" institute="ProQuest LLC" country="789 East Eisenhower Parkway, Ann Arbor, MI, USA">
        <title>Comparative Genomics and Chromosome Evolution.</title>
        <authorList>
            <person name="Mudd A.B."/>
        </authorList>
    </citation>
    <scope>NUCLEOTIDE SEQUENCE</scope>
    <source>
        <strain evidence="3">HN-11 Male</strain>
        <tissue evidence="3">Kidney and liver</tissue>
    </source>
</reference>
<sequence>MHEFNKDWKLSGIQRIYYNSLVEELGGYGSEDGKFIWPTSVTMTSDGDLAIKDSGNHKIQIFSPEGQHKQTFTYGSENSNCFGDVVCTEEGLLLVSNGYKGIKVFSKEGEMIHLLKSSKADWKHSYGLAILKSNSIAVTDWTDGGKVHIVGVDWRMNAIVKTNVVDGLRRPEHIAVTKNEDLLVTEGQLFGQHKGCCVKIIDSERTIKKTIGPTYGRHFSFINPSGVCVDVNGNILVADKGKNNVTMFNPDSTLVALVVTQDLEGPCGITVTNNGLLVVSDCYHHSAKMYKYKQGIAL</sequence>
<dbReference type="SUPFAM" id="SSF101898">
    <property type="entry name" value="NHL repeat"/>
    <property type="match status" value="1"/>
</dbReference>
<dbReference type="PANTHER" id="PTHR24104">
    <property type="entry name" value="E3 UBIQUITIN-PROTEIN LIGASE NHLRC1-RELATED"/>
    <property type="match status" value="1"/>
</dbReference>
<evidence type="ECO:0000256" key="1">
    <source>
        <dbReference type="ARBA" id="ARBA00022737"/>
    </source>
</evidence>
<accession>A0A8J6FG01</accession>
<protein>
    <submittedName>
        <fullName evidence="3">Uncharacterized protein</fullName>
    </submittedName>
</protein>
<feature type="repeat" description="NHL" evidence="2">
    <location>
        <begin position="22"/>
        <end position="65"/>
    </location>
</feature>
<gene>
    <name evidence="3" type="ORF">GDO78_006834</name>
</gene>
<dbReference type="Gene3D" id="2.120.10.30">
    <property type="entry name" value="TolB, C-terminal domain"/>
    <property type="match status" value="1"/>
</dbReference>
<dbReference type="GO" id="GO:0061630">
    <property type="term" value="F:ubiquitin protein ligase activity"/>
    <property type="evidence" value="ECO:0007669"/>
    <property type="project" value="TreeGrafter"/>
</dbReference>
<keyword evidence="1" id="KW-0677">Repeat</keyword>
<dbReference type="Proteomes" id="UP000770717">
    <property type="component" value="Unassembled WGS sequence"/>
</dbReference>
<dbReference type="GO" id="GO:0000209">
    <property type="term" value="P:protein polyubiquitination"/>
    <property type="evidence" value="ECO:0007669"/>
    <property type="project" value="TreeGrafter"/>
</dbReference>
<evidence type="ECO:0000313" key="3">
    <source>
        <dbReference type="EMBL" id="KAG9486661.1"/>
    </source>
</evidence>
<keyword evidence="4" id="KW-1185">Reference proteome</keyword>
<evidence type="ECO:0000256" key="2">
    <source>
        <dbReference type="PROSITE-ProRule" id="PRU00504"/>
    </source>
</evidence>
<dbReference type="InterPro" id="IPR050952">
    <property type="entry name" value="TRIM-NHL_E3_ligases"/>
</dbReference>
<evidence type="ECO:0000313" key="4">
    <source>
        <dbReference type="Proteomes" id="UP000770717"/>
    </source>
</evidence>
<dbReference type="GO" id="GO:0043161">
    <property type="term" value="P:proteasome-mediated ubiquitin-dependent protein catabolic process"/>
    <property type="evidence" value="ECO:0007669"/>
    <property type="project" value="TreeGrafter"/>
</dbReference>
<dbReference type="PANTHER" id="PTHR24104:SF54">
    <property type="entry name" value="E3 UBIQUITIN-PROTEIN LIGASE TRIM32-LIKE"/>
    <property type="match status" value="1"/>
</dbReference>